<feature type="transmembrane region" description="Helical" evidence="8">
    <location>
        <begin position="91"/>
        <end position="109"/>
    </location>
</feature>
<keyword evidence="5 8" id="KW-0812">Transmembrane</keyword>
<keyword evidence="7 8" id="KW-0472">Membrane</keyword>
<feature type="transmembrane region" description="Helical" evidence="8">
    <location>
        <begin position="62"/>
        <end position="79"/>
    </location>
</feature>
<dbReference type="CDD" id="cd06550">
    <property type="entry name" value="TM_ABC_iron-siderophores_like"/>
    <property type="match status" value="1"/>
</dbReference>
<evidence type="ECO:0000256" key="1">
    <source>
        <dbReference type="ARBA" id="ARBA00004651"/>
    </source>
</evidence>
<comment type="subcellular location">
    <subcellularLocation>
        <location evidence="1">Cell membrane</location>
        <topology evidence="1">Multi-pass membrane protein</topology>
    </subcellularLocation>
</comment>
<sequence>MNQTKQQIWLFSFWVFLALATPFIAVFLGVADIPFTDVWKSITGTGSGHTQSIILDIRLPRIITGALSGLHLAVAGLILQNITRNPLADPSIMGISQGATFAVSLFLLLTMSQDYHGSAALPVMPLHYLPSVALIGGLFAGFIIYCLAIRSGLSPLRLTLCGIAVGAVLHALAIGLLAGWGSNRMEVMLEWLAGSLYARSWEHVRTLLPYTIIGLGALFFLHRPLELLKLNAESAASFGLAYQKHFTLALGLACLLAASAVGTVGPISFVGLVVPHLARFLARKNPQMIFSFTILLGMISVTAGDLLARLIGQAEEIPVGVMTAFFGAPLFILLLRKTR</sequence>
<feature type="transmembrane region" description="Helical" evidence="8">
    <location>
        <begin position="7"/>
        <end position="31"/>
    </location>
</feature>
<dbReference type="SUPFAM" id="SSF81345">
    <property type="entry name" value="ABC transporter involved in vitamin B12 uptake, BtuC"/>
    <property type="match status" value="1"/>
</dbReference>
<dbReference type="PANTHER" id="PTHR30472">
    <property type="entry name" value="FERRIC ENTEROBACTIN TRANSPORT SYSTEM PERMEASE PROTEIN"/>
    <property type="match status" value="1"/>
</dbReference>
<protein>
    <submittedName>
        <fullName evidence="9">Iron ABC transporter permease</fullName>
    </submittedName>
</protein>
<gene>
    <name evidence="9" type="ORF">GCM10008943_29200</name>
</gene>
<feature type="transmembrane region" description="Helical" evidence="8">
    <location>
        <begin position="248"/>
        <end position="277"/>
    </location>
</feature>
<evidence type="ECO:0000256" key="8">
    <source>
        <dbReference type="SAM" id="Phobius"/>
    </source>
</evidence>
<dbReference type="Gene3D" id="1.10.3470.10">
    <property type="entry name" value="ABC transporter involved in vitamin B12 uptake, BtuC"/>
    <property type="match status" value="1"/>
</dbReference>
<feature type="transmembrane region" description="Helical" evidence="8">
    <location>
        <begin position="160"/>
        <end position="181"/>
    </location>
</feature>
<reference evidence="9 10" key="1">
    <citation type="journal article" date="2019" name="Int. J. Syst. Evol. Microbiol.">
        <title>The Global Catalogue of Microorganisms (GCM) 10K type strain sequencing project: providing services to taxonomists for standard genome sequencing and annotation.</title>
        <authorList>
            <consortium name="The Broad Institute Genomics Platform"/>
            <consortium name="The Broad Institute Genome Sequencing Center for Infectious Disease"/>
            <person name="Wu L."/>
            <person name="Ma J."/>
        </authorList>
    </citation>
    <scope>NUCLEOTIDE SEQUENCE [LARGE SCALE GENOMIC DNA]</scope>
    <source>
        <strain evidence="9 10">JCM 15115</strain>
    </source>
</reference>
<comment type="caution">
    <text evidence="9">The sequence shown here is derived from an EMBL/GenBank/DDBJ whole genome shotgun (WGS) entry which is preliminary data.</text>
</comment>
<evidence type="ECO:0000313" key="10">
    <source>
        <dbReference type="Proteomes" id="UP001424441"/>
    </source>
</evidence>
<dbReference type="PANTHER" id="PTHR30472:SF24">
    <property type="entry name" value="FERRIC ENTEROBACTIN TRANSPORT SYSTEM PERMEASE PROTEIN FEPG"/>
    <property type="match status" value="1"/>
</dbReference>
<dbReference type="InterPro" id="IPR037294">
    <property type="entry name" value="ABC_BtuC-like"/>
</dbReference>
<organism evidence="9 10">
    <name type="scientific">Paenochrobactrum glaciei</name>
    <dbReference type="NCBI Taxonomy" id="486407"/>
    <lineage>
        <taxon>Bacteria</taxon>
        <taxon>Pseudomonadati</taxon>
        <taxon>Pseudomonadota</taxon>
        <taxon>Alphaproteobacteria</taxon>
        <taxon>Hyphomicrobiales</taxon>
        <taxon>Brucellaceae</taxon>
        <taxon>Paenochrobactrum</taxon>
    </lineage>
</organism>
<evidence type="ECO:0000256" key="2">
    <source>
        <dbReference type="ARBA" id="ARBA00007935"/>
    </source>
</evidence>
<evidence type="ECO:0000256" key="3">
    <source>
        <dbReference type="ARBA" id="ARBA00022448"/>
    </source>
</evidence>
<evidence type="ECO:0000256" key="6">
    <source>
        <dbReference type="ARBA" id="ARBA00022989"/>
    </source>
</evidence>
<keyword evidence="6 8" id="KW-1133">Transmembrane helix</keyword>
<feature type="transmembrane region" description="Helical" evidence="8">
    <location>
        <begin position="289"/>
        <end position="311"/>
    </location>
</feature>
<keyword evidence="10" id="KW-1185">Reference proteome</keyword>
<proteinExistence type="inferred from homology"/>
<keyword evidence="4" id="KW-1003">Cell membrane</keyword>
<keyword evidence="3" id="KW-0813">Transport</keyword>
<feature type="transmembrane region" description="Helical" evidence="8">
    <location>
        <begin position="317"/>
        <end position="335"/>
    </location>
</feature>
<evidence type="ECO:0000256" key="7">
    <source>
        <dbReference type="ARBA" id="ARBA00023136"/>
    </source>
</evidence>
<dbReference type="Pfam" id="PF01032">
    <property type="entry name" value="FecCD"/>
    <property type="match status" value="1"/>
</dbReference>
<comment type="similarity">
    <text evidence="2">Belongs to the binding-protein-dependent transport system permease family. FecCD subfamily.</text>
</comment>
<evidence type="ECO:0000313" key="9">
    <source>
        <dbReference type="EMBL" id="GAA0611839.1"/>
    </source>
</evidence>
<dbReference type="Proteomes" id="UP001424441">
    <property type="component" value="Unassembled WGS sequence"/>
</dbReference>
<evidence type="ECO:0000256" key="4">
    <source>
        <dbReference type="ARBA" id="ARBA00022475"/>
    </source>
</evidence>
<accession>A0ABN1GHU6</accession>
<name>A0ABN1GHU6_9HYPH</name>
<dbReference type="RefSeq" id="WP_343807036.1">
    <property type="nucleotide sequence ID" value="NZ_BAAADE010000008.1"/>
</dbReference>
<dbReference type="EMBL" id="BAAADE010000008">
    <property type="protein sequence ID" value="GAA0611839.1"/>
    <property type="molecule type" value="Genomic_DNA"/>
</dbReference>
<evidence type="ECO:0000256" key="5">
    <source>
        <dbReference type="ARBA" id="ARBA00022692"/>
    </source>
</evidence>
<dbReference type="InterPro" id="IPR000522">
    <property type="entry name" value="ABC_transptr_permease_BtuC"/>
</dbReference>
<feature type="transmembrane region" description="Helical" evidence="8">
    <location>
        <begin position="129"/>
        <end position="148"/>
    </location>
</feature>